<dbReference type="EMBL" id="FWZT01000021">
    <property type="protein sequence ID" value="SMF63214.1"/>
    <property type="molecule type" value="Genomic_DNA"/>
</dbReference>
<feature type="transmembrane region" description="Helical" evidence="4">
    <location>
        <begin position="138"/>
        <end position="162"/>
    </location>
</feature>
<keyword evidence="1" id="KW-0145">Chemotaxis</keyword>
<dbReference type="InterPro" id="IPR004089">
    <property type="entry name" value="MCPsignal_dom"/>
</dbReference>
<evidence type="ECO:0000259" key="5">
    <source>
        <dbReference type="PROSITE" id="PS50111"/>
    </source>
</evidence>
<keyword evidence="4" id="KW-1133">Transmembrane helix</keyword>
<evidence type="ECO:0000256" key="2">
    <source>
        <dbReference type="ARBA" id="ARBA00029447"/>
    </source>
</evidence>
<dbReference type="GO" id="GO:0005886">
    <property type="term" value="C:plasma membrane"/>
    <property type="evidence" value="ECO:0007669"/>
    <property type="project" value="TreeGrafter"/>
</dbReference>
<keyword evidence="7" id="KW-1185">Reference proteome</keyword>
<dbReference type="SUPFAM" id="SSF58104">
    <property type="entry name" value="Methyl-accepting chemotaxis protein (MCP) signaling domain"/>
    <property type="match status" value="1"/>
</dbReference>
<dbReference type="GO" id="GO:0006935">
    <property type="term" value="P:chemotaxis"/>
    <property type="evidence" value="ECO:0007669"/>
    <property type="project" value="UniProtKB-KW"/>
</dbReference>
<keyword evidence="4" id="KW-0812">Transmembrane</keyword>
<keyword evidence="4" id="KW-0472">Membrane</keyword>
<name>A0A1Y6CG78_9BACT</name>
<dbReference type="InterPro" id="IPR004090">
    <property type="entry name" value="Chemotax_Me-accpt_rcpt"/>
</dbReference>
<sequence>MEHGKNWEKLRLKAMLFLIAVLDPLSLASMHLTAGVEVNMFYLLPTSIVALVFLFNSGNRNLFRHVPKLILAAGIVSHINILSIAHNANYSAYLCSVIVVNCACYFLGQGGFRYCVGFAIAACVIDPIYLILKDGFPFAISSYMHTITTLFIVEGVIMWIYFGYQQKMGLIRTILVEQVGSERQTSHVLLKTSDRLDQTVQSQSGALQETTASVDEIKSIAEHNLGQLREANKIMESFFETIREAASSRTEIENSLSSVTIEIDKLHGVVEDNKAKFEELSKVLQEISNITKMVNDIVFQTKLLSFNASVEATRAGDEGKGFSVVAEEVGVLAQSSGKAATDISRIVNESLSLFDSVKDELSSKMDAAQSNVSKHIEVVSANVRRNSEILDKVSDKSSEVKDINSSVIRAITEIDTGLAQIVEAMRILNSDNDHILNSTEDTKGSVTNINSQVRRSEELMEDLKPMVSPFDEAA</sequence>
<dbReference type="InterPro" id="IPR051310">
    <property type="entry name" value="MCP_chemotaxis"/>
</dbReference>
<reference evidence="7" key="1">
    <citation type="submission" date="2017-04" db="EMBL/GenBank/DDBJ databases">
        <authorList>
            <person name="Varghese N."/>
            <person name="Submissions S."/>
        </authorList>
    </citation>
    <scope>NUCLEOTIDE SEQUENCE [LARGE SCALE GENOMIC DNA]</scope>
    <source>
        <strain evidence="7">RKEM611</strain>
    </source>
</reference>
<evidence type="ECO:0000313" key="7">
    <source>
        <dbReference type="Proteomes" id="UP000192907"/>
    </source>
</evidence>
<dbReference type="PANTHER" id="PTHR43531:SF11">
    <property type="entry name" value="METHYL-ACCEPTING CHEMOTAXIS PROTEIN 3"/>
    <property type="match status" value="1"/>
</dbReference>
<feature type="transmembrane region" description="Helical" evidence="4">
    <location>
        <begin position="114"/>
        <end position="132"/>
    </location>
</feature>
<organism evidence="6 7">
    <name type="scientific">Pseudobacteriovorax antillogorgiicola</name>
    <dbReference type="NCBI Taxonomy" id="1513793"/>
    <lineage>
        <taxon>Bacteria</taxon>
        <taxon>Pseudomonadati</taxon>
        <taxon>Bdellovibrionota</taxon>
        <taxon>Oligoflexia</taxon>
        <taxon>Oligoflexales</taxon>
        <taxon>Pseudobacteriovoracaceae</taxon>
        <taxon>Pseudobacteriovorax</taxon>
    </lineage>
</organism>
<dbReference type="PANTHER" id="PTHR43531">
    <property type="entry name" value="PROTEIN ICFG"/>
    <property type="match status" value="1"/>
</dbReference>
<dbReference type="SMART" id="SM00283">
    <property type="entry name" value="MA"/>
    <property type="match status" value="1"/>
</dbReference>
<dbReference type="Proteomes" id="UP000192907">
    <property type="component" value="Unassembled WGS sequence"/>
</dbReference>
<feature type="transmembrane region" description="Helical" evidence="4">
    <location>
        <begin position="12"/>
        <end position="34"/>
    </location>
</feature>
<dbReference type="Gene3D" id="1.10.287.950">
    <property type="entry name" value="Methyl-accepting chemotaxis protein"/>
    <property type="match status" value="1"/>
</dbReference>
<proteinExistence type="inferred from homology"/>
<gene>
    <name evidence="6" type="ORF">SAMN06296036_121122</name>
</gene>
<comment type="similarity">
    <text evidence="2">Belongs to the methyl-accepting chemotaxis (MCP) protein family.</text>
</comment>
<dbReference type="PROSITE" id="PS50111">
    <property type="entry name" value="CHEMOTAXIS_TRANSDUC_2"/>
    <property type="match status" value="1"/>
</dbReference>
<dbReference type="GO" id="GO:0007165">
    <property type="term" value="P:signal transduction"/>
    <property type="evidence" value="ECO:0007669"/>
    <property type="project" value="UniProtKB-KW"/>
</dbReference>
<protein>
    <submittedName>
        <fullName evidence="6">Methyl-accepting chemotaxis protein</fullName>
    </submittedName>
</protein>
<dbReference type="OrthoDB" id="9816519at2"/>
<accession>A0A1Y6CG78</accession>
<feature type="transmembrane region" description="Helical" evidence="4">
    <location>
        <begin position="69"/>
        <end position="85"/>
    </location>
</feature>
<dbReference type="Pfam" id="PF00015">
    <property type="entry name" value="MCPsignal"/>
    <property type="match status" value="1"/>
</dbReference>
<dbReference type="AlphaFoldDB" id="A0A1Y6CG78"/>
<evidence type="ECO:0000313" key="6">
    <source>
        <dbReference type="EMBL" id="SMF63214.1"/>
    </source>
</evidence>
<dbReference type="STRING" id="1513793.SAMN06296036_121122"/>
<dbReference type="RefSeq" id="WP_132323240.1">
    <property type="nucleotide sequence ID" value="NZ_FWZT01000021.1"/>
</dbReference>
<evidence type="ECO:0000256" key="1">
    <source>
        <dbReference type="ARBA" id="ARBA00022500"/>
    </source>
</evidence>
<feature type="transmembrane region" description="Helical" evidence="4">
    <location>
        <begin position="40"/>
        <end position="57"/>
    </location>
</feature>
<feature type="transmembrane region" description="Helical" evidence="4">
    <location>
        <begin position="91"/>
        <end position="107"/>
    </location>
</feature>
<feature type="domain" description="Methyl-accepting transducer" evidence="5">
    <location>
        <begin position="199"/>
        <end position="429"/>
    </location>
</feature>
<evidence type="ECO:0000256" key="3">
    <source>
        <dbReference type="PROSITE-ProRule" id="PRU00284"/>
    </source>
</evidence>
<keyword evidence="3" id="KW-0807">Transducer</keyword>
<dbReference type="PRINTS" id="PR00260">
    <property type="entry name" value="CHEMTRNSDUCR"/>
</dbReference>
<evidence type="ECO:0000256" key="4">
    <source>
        <dbReference type="SAM" id="Phobius"/>
    </source>
</evidence>
<dbReference type="GO" id="GO:0004888">
    <property type="term" value="F:transmembrane signaling receptor activity"/>
    <property type="evidence" value="ECO:0007669"/>
    <property type="project" value="InterPro"/>
</dbReference>